<name>A0A8S3W2J7_PARAO</name>
<dbReference type="GO" id="GO:0003993">
    <property type="term" value="F:acid phosphatase activity"/>
    <property type="evidence" value="ECO:0007669"/>
    <property type="project" value="TreeGrafter"/>
</dbReference>
<evidence type="ECO:0000313" key="7">
    <source>
        <dbReference type="EMBL" id="CAG4937057.1"/>
    </source>
</evidence>
<keyword evidence="3 6" id="KW-0732">Signal</keyword>
<evidence type="ECO:0000256" key="5">
    <source>
        <dbReference type="ARBA" id="ARBA00023136"/>
    </source>
</evidence>
<feature type="chain" id="PRO_5035813376" evidence="6">
    <location>
        <begin position="18"/>
        <end position="478"/>
    </location>
</feature>
<dbReference type="PANTHER" id="PTHR20963">
    <property type="entry name" value="MULTIPLE INOSITOL POLYPHOSPHATE PHOSPHATASE-RELATED"/>
    <property type="match status" value="1"/>
</dbReference>
<dbReference type="GO" id="GO:0052745">
    <property type="term" value="F:inositol phosphate phosphatase activity"/>
    <property type="evidence" value="ECO:0007669"/>
    <property type="project" value="TreeGrafter"/>
</dbReference>
<evidence type="ECO:0000313" key="8">
    <source>
        <dbReference type="Proteomes" id="UP000691718"/>
    </source>
</evidence>
<gene>
    <name evidence="7" type="ORF">PAPOLLO_LOCUS1323</name>
</gene>
<dbReference type="InterPro" id="IPR000560">
    <property type="entry name" value="His_Pase_clade-2"/>
</dbReference>
<dbReference type="AlphaFoldDB" id="A0A8S3W2J7"/>
<dbReference type="EMBL" id="CAJQZP010000081">
    <property type="protein sequence ID" value="CAG4937057.1"/>
    <property type="molecule type" value="Genomic_DNA"/>
</dbReference>
<evidence type="ECO:0000256" key="2">
    <source>
        <dbReference type="ARBA" id="ARBA00022475"/>
    </source>
</evidence>
<reference evidence="7" key="1">
    <citation type="submission" date="2021-04" db="EMBL/GenBank/DDBJ databases">
        <authorList>
            <person name="Tunstrom K."/>
        </authorList>
    </citation>
    <scope>NUCLEOTIDE SEQUENCE</scope>
</reference>
<protein>
    <submittedName>
        <fullName evidence="7">(apollo) hypothetical protein</fullName>
    </submittedName>
</protein>
<dbReference type="PANTHER" id="PTHR20963:SF8">
    <property type="entry name" value="MULTIPLE INOSITOL POLYPHOSPHATE PHOSPHATASE 1"/>
    <property type="match status" value="1"/>
</dbReference>
<sequence>MDWILVAFLSFLAFARSQEICLSGEEDPYLLFGTKTSYIFANKGSPNTRVQDVPGCQPTAIWLLNRHGSHSPEMNETAGLQALTDLRNNVITNYRNGNFRNTNQRICTSDLNLLERWAWTLSQNPSLAGDLTSDGYISTQQLAQAWKQKYPGLLTDNRHDYLFKYAEDLRSSTTFRAFTEGLFKGQPVGNDVSKENDEKTLRPYKFCSAWMKDVELNNNTLMQKNTFESKQEFREIISNVSRRLGFNYDMEKRVVENIYQMCRYDKAWNVTQISPWCAAFTKDDLKKLEYAEDLEMYYRYGYGNEMNEKVGCTTVKDMMNFLTTHVKHDTPQQPRAQIQFTDAPTILLTLTALGQRRDLAPLTGDNYHTPAIQARKWSSSLMSPFNANIAAVLYKCSQDGNFQVKGEYQVLFLENEKPMNLDGCRVGLCDWNYVKNKFGQIADSCDLKFCNSATSTNGYVAIALALITFFSRFLSLSS</sequence>
<organism evidence="7 8">
    <name type="scientific">Parnassius apollo</name>
    <name type="common">Apollo butterfly</name>
    <name type="synonym">Papilio apollo</name>
    <dbReference type="NCBI Taxonomy" id="110799"/>
    <lineage>
        <taxon>Eukaryota</taxon>
        <taxon>Metazoa</taxon>
        <taxon>Ecdysozoa</taxon>
        <taxon>Arthropoda</taxon>
        <taxon>Hexapoda</taxon>
        <taxon>Insecta</taxon>
        <taxon>Pterygota</taxon>
        <taxon>Neoptera</taxon>
        <taxon>Endopterygota</taxon>
        <taxon>Lepidoptera</taxon>
        <taxon>Glossata</taxon>
        <taxon>Ditrysia</taxon>
        <taxon>Papilionoidea</taxon>
        <taxon>Papilionidae</taxon>
        <taxon>Parnassiinae</taxon>
        <taxon>Parnassini</taxon>
        <taxon>Parnassius</taxon>
        <taxon>Parnassius</taxon>
    </lineage>
</organism>
<dbReference type="GO" id="GO:0016020">
    <property type="term" value="C:membrane"/>
    <property type="evidence" value="ECO:0007669"/>
    <property type="project" value="UniProtKB-SubCell"/>
</dbReference>
<accession>A0A8S3W2J7</accession>
<keyword evidence="8" id="KW-1185">Reference proteome</keyword>
<comment type="subcellular location">
    <subcellularLocation>
        <location evidence="1">Cell membrane</location>
    </subcellularLocation>
</comment>
<dbReference type="Proteomes" id="UP000691718">
    <property type="component" value="Unassembled WGS sequence"/>
</dbReference>
<comment type="caution">
    <text evidence="7">The sequence shown here is derived from an EMBL/GenBank/DDBJ whole genome shotgun (WGS) entry which is preliminary data.</text>
</comment>
<proteinExistence type="predicted"/>
<keyword evidence="2" id="KW-1003">Cell membrane</keyword>
<evidence type="ECO:0000256" key="6">
    <source>
        <dbReference type="SAM" id="SignalP"/>
    </source>
</evidence>
<dbReference type="Pfam" id="PF00328">
    <property type="entry name" value="His_Phos_2"/>
    <property type="match status" value="1"/>
</dbReference>
<dbReference type="InterPro" id="IPR016274">
    <property type="entry name" value="Histidine_acid_Pase_euk"/>
</dbReference>
<keyword evidence="5" id="KW-0472">Membrane</keyword>
<evidence type="ECO:0000256" key="3">
    <source>
        <dbReference type="ARBA" id="ARBA00022729"/>
    </source>
</evidence>
<feature type="signal peptide" evidence="6">
    <location>
        <begin position="1"/>
        <end position="17"/>
    </location>
</feature>
<dbReference type="OrthoDB" id="6509975at2759"/>
<evidence type="ECO:0000256" key="1">
    <source>
        <dbReference type="ARBA" id="ARBA00004236"/>
    </source>
</evidence>
<evidence type="ECO:0000256" key="4">
    <source>
        <dbReference type="ARBA" id="ARBA00022801"/>
    </source>
</evidence>
<dbReference type="PIRSF" id="PIRSF000894">
    <property type="entry name" value="Acid_phosphatase"/>
    <property type="match status" value="1"/>
</dbReference>
<dbReference type="CDD" id="cd07061">
    <property type="entry name" value="HP_HAP_like"/>
    <property type="match status" value="1"/>
</dbReference>
<keyword evidence="4" id="KW-0378">Hydrolase</keyword>